<proteinExistence type="predicted"/>
<keyword evidence="2" id="KW-1185">Reference proteome</keyword>
<gene>
    <name evidence="1" type="ORF">AB6724_17320</name>
</gene>
<comment type="caution">
    <text evidence="1">The sequence shown here is derived from an EMBL/GenBank/DDBJ whole genome shotgun (WGS) entry which is preliminary data.</text>
</comment>
<protein>
    <submittedName>
        <fullName evidence="1">Uncharacterized protein</fullName>
    </submittedName>
</protein>
<reference evidence="1 2" key="1">
    <citation type="journal article" date="2013" name="Int. J. Syst. Evol. Microbiol.">
        <title>Comamonas guangdongensis sp. nov., isolated from subterranean forest sediment, and emended description of the genus Comamonas.</title>
        <authorList>
            <person name="Zhang J."/>
            <person name="Wang Y."/>
            <person name="Zhou S."/>
            <person name="Wu C."/>
            <person name="He J."/>
            <person name="Li F."/>
        </authorList>
    </citation>
    <scope>NUCLEOTIDE SEQUENCE [LARGE SCALE GENOMIC DNA]</scope>
    <source>
        <strain evidence="1 2">CCTCC AB2011133</strain>
    </source>
</reference>
<evidence type="ECO:0000313" key="1">
    <source>
        <dbReference type="EMBL" id="MEX8194597.1"/>
    </source>
</evidence>
<organism evidence="1 2">
    <name type="scientific">Comamonas guangdongensis</name>
    <dbReference type="NCBI Taxonomy" id="510515"/>
    <lineage>
        <taxon>Bacteria</taxon>
        <taxon>Pseudomonadati</taxon>
        <taxon>Pseudomonadota</taxon>
        <taxon>Betaproteobacteria</taxon>
        <taxon>Burkholderiales</taxon>
        <taxon>Comamonadaceae</taxon>
        <taxon>Comamonas</taxon>
    </lineage>
</organism>
<sequence length="72" mass="8005">MALTEGICLQGRSVEVKSAAFFPGFDLNQLCGEGSCIYFFFVYYTNIYIDCEGQFKGQGVQAVPVFRKGEES</sequence>
<name>A0ABV3ZYB4_9BURK</name>
<accession>A0ABV3ZYB4</accession>
<dbReference type="Proteomes" id="UP001561046">
    <property type="component" value="Unassembled WGS sequence"/>
</dbReference>
<dbReference type="RefSeq" id="WP_369339772.1">
    <property type="nucleotide sequence ID" value="NZ_JBFYGN010000023.1"/>
</dbReference>
<dbReference type="EMBL" id="JBFYGN010000023">
    <property type="protein sequence ID" value="MEX8194597.1"/>
    <property type="molecule type" value="Genomic_DNA"/>
</dbReference>
<evidence type="ECO:0000313" key="2">
    <source>
        <dbReference type="Proteomes" id="UP001561046"/>
    </source>
</evidence>